<dbReference type="EMBL" id="FZNX01000001">
    <property type="protein sequence ID" value="SNR32976.1"/>
    <property type="molecule type" value="Genomic_DNA"/>
</dbReference>
<keyword evidence="5" id="KW-0998">Cell outer membrane</keyword>
<evidence type="ECO:0000256" key="3">
    <source>
        <dbReference type="ARBA" id="ARBA00022729"/>
    </source>
</evidence>
<dbReference type="Proteomes" id="UP000198412">
    <property type="component" value="Unassembled WGS sequence"/>
</dbReference>
<gene>
    <name evidence="8" type="ORF">SAMN04488111_0394</name>
</gene>
<keyword evidence="9" id="KW-1185">Reference proteome</keyword>
<keyword evidence="4" id="KW-0472">Membrane</keyword>
<protein>
    <submittedName>
        <fullName evidence="8">Starch-binding associating with outer membrane</fullName>
    </submittedName>
</protein>
<accession>A0A238VFE1</accession>
<proteinExistence type="inferred from homology"/>
<evidence type="ECO:0000256" key="4">
    <source>
        <dbReference type="ARBA" id="ARBA00023136"/>
    </source>
</evidence>
<sequence length="481" mass="52874">MKNYKDIMKHIKYIALLIIVSVITSCSSDFLEPTPDSGITADSYFNNADEVETGIIAIYDAWQGVNSTSLSDNHSIQYEFYLTEMRSDNTRTKSQEGEAAQFEFYNVEATNGIVGNYYASMYNTIFRANIVLDNLGVVSNADKAVAFEAEAKFNRALAYFNLVRLYGDVPLIDKVISPLDTEVQYTRVATSSVYDLIVSDLTTAIGGLDNTYKTRASKAAAQALLAKVHLTLGNYSEAQSLCEAVIGSGFGLMDNFNDVFYQERNKEIIFAIGYESALSSDSQNFSAEWMNGVGRTSGVNYVTNDVIAALDEFGGDRTQYSYRNDASQTTQNQVTKYLPNGESGGDDGKTFINDATLAGNDWIVLRYADVLLMHVEAILAGGNETVDAQALSSFQKVRDRAGLTSTVTIVTKDALLLERRVELAFENHRLFDLVRFGRAESVLSAFSAVNGLGYSSSDLLLPIPQREINLSNGQMSQNSGY</sequence>
<evidence type="ECO:0000259" key="7">
    <source>
        <dbReference type="Pfam" id="PF14322"/>
    </source>
</evidence>
<dbReference type="SUPFAM" id="SSF48452">
    <property type="entry name" value="TPR-like"/>
    <property type="match status" value="1"/>
</dbReference>
<dbReference type="Gene3D" id="1.25.40.390">
    <property type="match status" value="1"/>
</dbReference>
<dbReference type="InterPro" id="IPR012944">
    <property type="entry name" value="SusD_RagB_dom"/>
</dbReference>
<dbReference type="InterPro" id="IPR011990">
    <property type="entry name" value="TPR-like_helical_dom_sf"/>
</dbReference>
<dbReference type="Pfam" id="PF07980">
    <property type="entry name" value="SusD_RagB"/>
    <property type="match status" value="1"/>
</dbReference>
<dbReference type="GO" id="GO:0009279">
    <property type="term" value="C:cell outer membrane"/>
    <property type="evidence" value="ECO:0007669"/>
    <property type="project" value="UniProtKB-SubCell"/>
</dbReference>
<organism evidence="8 9">
    <name type="scientific">Lutibacter flavus</name>
    <dbReference type="NCBI Taxonomy" id="691689"/>
    <lineage>
        <taxon>Bacteria</taxon>
        <taxon>Pseudomonadati</taxon>
        <taxon>Bacteroidota</taxon>
        <taxon>Flavobacteriia</taxon>
        <taxon>Flavobacteriales</taxon>
        <taxon>Flavobacteriaceae</taxon>
        <taxon>Lutibacter</taxon>
    </lineage>
</organism>
<evidence type="ECO:0000259" key="6">
    <source>
        <dbReference type="Pfam" id="PF07980"/>
    </source>
</evidence>
<name>A0A238VFE1_9FLAO</name>
<keyword evidence="3" id="KW-0732">Signal</keyword>
<dbReference type="PROSITE" id="PS51257">
    <property type="entry name" value="PROKAR_LIPOPROTEIN"/>
    <property type="match status" value="1"/>
</dbReference>
<dbReference type="AlphaFoldDB" id="A0A238VFE1"/>
<evidence type="ECO:0000313" key="8">
    <source>
        <dbReference type="EMBL" id="SNR32976.1"/>
    </source>
</evidence>
<reference evidence="9" key="1">
    <citation type="submission" date="2017-06" db="EMBL/GenBank/DDBJ databases">
        <authorList>
            <person name="Varghese N."/>
            <person name="Submissions S."/>
        </authorList>
    </citation>
    <scope>NUCLEOTIDE SEQUENCE [LARGE SCALE GENOMIC DNA]</scope>
    <source>
        <strain evidence="9">DSM 27993</strain>
    </source>
</reference>
<comment type="similarity">
    <text evidence="2">Belongs to the SusD family.</text>
</comment>
<feature type="domain" description="SusD-like N-terminal" evidence="7">
    <location>
        <begin position="29"/>
        <end position="230"/>
    </location>
</feature>
<evidence type="ECO:0000256" key="5">
    <source>
        <dbReference type="ARBA" id="ARBA00023237"/>
    </source>
</evidence>
<evidence type="ECO:0000313" key="9">
    <source>
        <dbReference type="Proteomes" id="UP000198412"/>
    </source>
</evidence>
<dbReference type="InterPro" id="IPR033985">
    <property type="entry name" value="SusD-like_N"/>
</dbReference>
<dbReference type="Pfam" id="PF14322">
    <property type="entry name" value="SusD-like_3"/>
    <property type="match status" value="1"/>
</dbReference>
<comment type="subcellular location">
    <subcellularLocation>
        <location evidence="1">Cell outer membrane</location>
    </subcellularLocation>
</comment>
<evidence type="ECO:0000256" key="2">
    <source>
        <dbReference type="ARBA" id="ARBA00006275"/>
    </source>
</evidence>
<evidence type="ECO:0000256" key="1">
    <source>
        <dbReference type="ARBA" id="ARBA00004442"/>
    </source>
</evidence>
<feature type="domain" description="RagB/SusD" evidence="6">
    <location>
        <begin position="322"/>
        <end position="481"/>
    </location>
</feature>